<dbReference type="Pfam" id="PF06445">
    <property type="entry name" value="GyrI-like"/>
    <property type="match status" value="1"/>
</dbReference>
<dbReference type="SMART" id="SM00871">
    <property type="entry name" value="AraC_E_bind"/>
    <property type="match status" value="1"/>
</dbReference>
<proteinExistence type="predicted"/>
<sequence>MTPEIVERVEQPYVSVRGMVTMRTFPEIADRLPEVFGWLAERGVAPVDAPFFKYNLIDMDSRLEVEAGVPVDAVLSGDDTVTAGVLPAGRYVTVTHVGHPDELIDVTAQLLVWAAAQGLSWDMTATDGGERWGCRLEQLLTNPSVQPDMSKWETRLQFRLAN</sequence>
<gene>
    <name evidence="2" type="ORF">EV192_103590</name>
</gene>
<name>A0A4R2JPT5_9PSEU</name>
<dbReference type="AlphaFoldDB" id="A0A4R2JPT5"/>
<accession>A0A4R2JPT5</accession>
<evidence type="ECO:0000313" key="2">
    <source>
        <dbReference type="EMBL" id="TCO61007.1"/>
    </source>
</evidence>
<organism evidence="2 3">
    <name type="scientific">Actinocrispum wychmicini</name>
    <dbReference type="NCBI Taxonomy" id="1213861"/>
    <lineage>
        <taxon>Bacteria</taxon>
        <taxon>Bacillati</taxon>
        <taxon>Actinomycetota</taxon>
        <taxon>Actinomycetes</taxon>
        <taxon>Pseudonocardiales</taxon>
        <taxon>Pseudonocardiaceae</taxon>
        <taxon>Actinocrispum</taxon>
    </lineage>
</organism>
<dbReference type="SUPFAM" id="SSF55136">
    <property type="entry name" value="Probable bacterial effector-binding domain"/>
    <property type="match status" value="1"/>
</dbReference>
<protein>
    <submittedName>
        <fullName evidence="2">Effector-binding domain-containing protein</fullName>
    </submittedName>
</protein>
<dbReference type="InterPro" id="IPR010499">
    <property type="entry name" value="AraC_E-bd"/>
</dbReference>
<reference evidence="2 3" key="1">
    <citation type="submission" date="2019-03" db="EMBL/GenBank/DDBJ databases">
        <title>Genomic Encyclopedia of Type Strains, Phase IV (KMG-IV): sequencing the most valuable type-strain genomes for metagenomic binning, comparative biology and taxonomic classification.</title>
        <authorList>
            <person name="Goeker M."/>
        </authorList>
    </citation>
    <scope>NUCLEOTIDE SEQUENCE [LARGE SCALE GENOMIC DNA]</scope>
    <source>
        <strain evidence="2 3">DSM 45934</strain>
    </source>
</reference>
<dbReference type="EMBL" id="SLWS01000003">
    <property type="protein sequence ID" value="TCO61007.1"/>
    <property type="molecule type" value="Genomic_DNA"/>
</dbReference>
<evidence type="ECO:0000313" key="3">
    <source>
        <dbReference type="Proteomes" id="UP000295680"/>
    </source>
</evidence>
<dbReference type="InterPro" id="IPR011256">
    <property type="entry name" value="Reg_factor_effector_dom_sf"/>
</dbReference>
<dbReference type="RefSeq" id="WP_132116838.1">
    <property type="nucleotide sequence ID" value="NZ_SLWS01000003.1"/>
</dbReference>
<keyword evidence="3" id="KW-1185">Reference proteome</keyword>
<dbReference type="OrthoDB" id="64208at2"/>
<evidence type="ECO:0000259" key="1">
    <source>
        <dbReference type="SMART" id="SM00871"/>
    </source>
</evidence>
<comment type="caution">
    <text evidence="2">The sequence shown here is derived from an EMBL/GenBank/DDBJ whole genome shotgun (WGS) entry which is preliminary data.</text>
</comment>
<dbReference type="Gene3D" id="3.20.80.10">
    <property type="entry name" value="Regulatory factor, effector binding domain"/>
    <property type="match status" value="1"/>
</dbReference>
<dbReference type="InterPro" id="IPR029442">
    <property type="entry name" value="GyrI-like"/>
</dbReference>
<feature type="domain" description="AraC effector-binding" evidence="1">
    <location>
        <begin position="1"/>
        <end position="161"/>
    </location>
</feature>
<dbReference type="Proteomes" id="UP000295680">
    <property type="component" value="Unassembled WGS sequence"/>
</dbReference>